<keyword evidence="2" id="KW-1185">Reference proteome</keyword>
<dbReference type="SUPFAM" id="SSF160631">
    <property type="entry name" value="SMI1/KNR4-like"/>
    <property type="match status" value="1"/>
</dbReference>
<dbReference type="Proteomes" id="UP000316603">
    <property type="component" value="Unassembled WGS sequence"/>
</dbReference>
<gene>
    <name evidence="1" type="ORF">FHX78_112490</name>
</gene>
<reference evidence="1 2" key="1">
    <citation type="submission" date="2019-06" db="EMBL/GenBank/DDBJ databases">
        <title>Sequencing the genomes of 1000 actinobacteria strains.</title>
        <authorList>
            <person name="Klenk H.-P."/>
        </authorList>
    </citation>
    <scope>NUCLEOTIDE SEQUENCE [LARGE SCALE GENOMIC DNA]</scope>
    <source>
        <strain evidence="1 2">DSM 41695</strain>
    </source>
</reference>
<dbReference type="InterPro" id="IPR037883">
    <property type="entry name" value="Knr4/Smi1-like_sf"/>
</dbReference>
<sequence>MAAMDVMEKPGVPELLSAVHRLTAQRAGEPVCGTRGHSPGHTCLVPPAGVGLPDLQEAVGSRFGEPRGLVAGGSVDPAASARSGLPLLTPFGGRVVEMRAWAYGDRWIGCGTARAADGDVRPVVLVAAREDPAAGMPEPASWVERIVAVTGWDTPRVRTVDWAAVEARLGTALPGDYKRLVEIFGGEGAFDGFLRLQVPDAPSAGSDIVRHTEWLGEWARTRGGGLWEPYPVYPAPGGVLQWAGTEQADQVYWLTDGPDPDRWPVLAQEDVPDSWRRFDGSTGEFVHRLLTDPGHPFSTARHFDVHWYQSYGTPS</sequence>
<evidence type="ECO:0008006" key="3">
    <source>
        <dbReference type="Google" id="ProtNLM"/>
    </source>
</evidence>
<evidence type="ECO:0000313" key="1">
    <source>
        <dbReference type="EMBL" id="TWF85538.1"/>
    </source>
</evidence>
<name>A0A561TEJ5_9ACTN</name>
<evidence type="ECO:0000313" key="2">
    <source>
        <dbReference type="Proteomes" id="UP000316603"/>
    </source>
</evidence>
<dbReference type="AlphaFoldDB" id="A0A561TEJ5"/>
<accession>A0A561TEJ5</accession>
<protein>
    <recommendedName>
        <fullName evidence="3">SUKH superfamily protein</fullName>
    </recommendedName>
</protein>
<comment type="caution">
    <text evidence="1">The sequence shown here is derived from an EMBL/GenBank/DDBJ whole genome shotgun (WGS) entry which is preliminary data.</text>
</comment>
<dbReference type="EMBL" id="VIWV01000001">
    <property type="protein sequence ID" value="TWF85538.1"/>
    <property type="molecule type" value="Genomic_DNA"/>
</dbReference>
<proteinExistence type="predicted"/>
<organism evidence="1 2">
    <name type="scientific">Streptomyces capillispiralis</name>
    <dbReference type="NCBI Taxonomy" id="68182"/>
    <lineage>
        <taxon>Bacteria</taxon>
        <taxon>Bacillati</taxon>
        <taxon>Actinomycetota</taxon>
        <taxon>Actinomycetes</taxon>
        <taxon>Kitasatosporales</taxon>
        <taxon>Streptomycetaceae</taxon>
        <taxon>Streptomyces</taxon>
    </lineage>
</organism>